<dbReference type="EMBL" id="CP000155">
    <property type="protein sequence ID" value="ABC31945.1"/>
    <property type="molecule type" value="Genomic_DNA"/>
</dbReference>
<dbReference type="AlphaFoldDB" id="Q2SBM9"/>
<gene>
    <name evidence="2" type="ordered locus">HCH_05271</name>
</gene>
<accession>Q2SBM9</accession>
<dbReference type="CDD" id="cd00761">
    <property type="entry name" value="Glyco_tranf_GTA_type"/>
    <property type="match status" value="1"/>
</dbReference>
<proteinExistence type="predicted"/>
<evidence type="ECO:0000313" key="3">
    <source>
        <dbReference type="Proteomes" id="UP000000238"/>
    </source>
</evidence>
<evidence type="ECO:0000259" key="1">
    <source>
        <dbReference type="Pfam" id="PF00535"/>
    </source>
</evidence>
<dbReference type="InterPro" id="IPR050834">
    <property type="entry name" value="Glycosyltransf_2"/>
</dbReference>
<dbReference type="KEGG" id="hch:HCH_05271"/>
<protein>
    <submittedName>
        <fullName evidence="2">Glycosyltransferase involved in cell wall biogenesis</fullName>
    </submittedName>
</protein>
<dbReference type="SUPFAM" id="SSF53448">
    <property type="entry name" value="Nucleotide-diphospho-sugar transferases"/>
    <property type="match status" value="1"/>
</dbReference>
<dbReference type="PANTHER" id="PTHR43685:SF2">
    <property type="entry name" value="GLYCOSYLTRANSFERASE 2-LIKE DOMAIN-CONTAINING PROTEIN"/>
    <property type="match status" value="1"/>
</dbReference>
<organism evidence="2 3">
    <name type="scientific">Hahella chejuensis (strain KCTC 2396)</name>
    <dbReference type="NCBI Taxonomy" id="349521"/>
    <lineage>
        <taxon>Bacteria</taxon>
        <taxon>Pseudomonadati</taxon>
        <taxon>Pseudomonadota</taxon>
        <taxon>Gammaproteobacteria</taxon>
        <taxon>Oceanospirillales</taxon>
        <taxon>Hahellaceae</taxon>
        <taxon>Hahella</taxon>
    </lineage>
</organism>
<dbReference type="CAZy" id="GT2">
    <property type="family name" value="Glycosyltransferase Family 2"/>
</dbReference>
<dbReference type="OrthoDB" id="9801954at2"/>
<feature type="domain" description="Glycosyltransferase 2-like" evidence="1">
    <location>
        <begin position="6"/>
        <end position="131"/>
    </location>
</feature>
<dbReference type="PANTHER" id="PTHR43685">
    <property type="entry name" value="GLYCOSYLTRANSFERASE"/>
    <property type="match status" value="1"/>
</dbReference>
<dbReference type="Proteomes" id="UP000000238">
    <property type="component" value="Chromosome"/>
</dbReference>
<keyword evidence="3" id="KW-1185">Reference proteome</keyword>
<dbReference type="InterPro" id="IPR029044">
    <property type="entry name" value="Nucleotide-diphossugar_trans"/>
</dbReference>
<dbReference type="Gene3D" id="3.90.550.10">
    <property type="entry name" value="Spore Coat Polysaccharide Biosynthesis Protein SpsA, Chain A"/>
    <property type="match status" value="1"/>
</dbReference>
<dbReference type="GO" id="GO:0016740">
    <property type="term" value="F:transferase activity"/>
    <property type="evidence" value="ECO:0007669"/>
    <property type="project" value="UniProtKB-KW"/>
</dbReference>
<sequence length="295" mass="33997">MPPKVCIVITTKNRLELLKRALRSAINQTYPSIEVIIVDDGSSDETPYYLKQLEREGKLVAVINQKSLGACKSRNHATKISNAKLITYLDDDDFFTADRIEKLVTAYNETYSFVCDSHGIYSKGKIRIYSSPSKLITLQDIKIQNYSGIQVFTEREKIIKIGGFDESLDAWQDYDLKLRLIETFGPGFRLEGCSYIVDQESELTRISTSSKAYQGYLQFMKKHHNSLSYYEANCQSINDLYNRKVKIGIIKVIQHTKSISNLKRLASLYLLSRFPNFYNKTVSLLVKVHERQYKH</sequence>
<evidence type="ECO:0000313" key="2">
    <source>
        <dbReference type="EMBL" id="ABC31945.1"/>
    </source>
</evidence>
<dbReference type="eggNOG" id="COG1215">
    <property type="taxonomic scope" value="Bacteria"/>
</dbReference>
<name>Q2SBM9_HAHCH</name>
<dbReference type="InterPro" id="IPR001173">
    <property type="entry name" value="Glyco_trans_2-like"/>
</dbReference>
<dbReference type="HOGENOM" id="CLU_025996_0_5_6"/>
<keyword evidence="2" id="KW-0808">Transferase</keyword>
<dbReference type="RefSeq" id="WP_011399009.1">
    <property type="nucleotide sequence ID" value="NC_007645.1"/>
</dbReference>
<dbReference type="Pfam" id="PF00535">
    <property type="entry name" value="Glycos_transf_2"/>
    <property type="match status" value="1"/>
</dbReference>
<dbReference type="STRING" id="349521.HCH_05271"/>
<reference evidence="2 3" key="1">
    <citation type="journal article" date="2005" name="Nucleic Acids Res.">
        <title>Genomic blueprint of Hahella chejuensis, a marine microbe producing an algicidal agent.</title>
        <authorList>
            <person name="Jeong H."/>
            <person name="Yim J.H."/>
            <person name="Lee C."/>
            <person name="Choi S.-H."/>
            <person name="Park Y.K."/>
            <person name="Yoon S.H."/>
            <person name="Hur C.-G."/>
            <person name="Kang H.-Y."/>
            <person name="Kim D."/>
            <person name="Lee H.H."/>
            <person name="Park K.H."/>
            <person name="Park S.-H."/>
            <person name="Park H.-S."/>
            <person name="Lee H.K."/>
            <person name="Oh T.K."/>
            <person name="Kim J.F."/>
        </authorList>
    </citation>
    <scope>NUCLEOTIDE SEQUENCE [LARGE SCALE GENOMIC DNA]</scope>
    <source>
        <strain evidence="2 3">KCTC 2396</strain>
    </source>
</reference>